<evidence type="ECO:0000256" key="1">
    <source>
        <dbReference type="ARBA" id="ARBA00022679"/>
    </source>
</evidence>
<keyword evidence="2 4" id="KW-0418">Kinase</keyword>
<dbReference type="InterPro" id="IPR011611">
    <property type="entry name" value="PfkB_dom"/>
</dbReference>
<evidence type="ECO:0000313" key="5">
    <source>
        <dbReference type="Proteomes" id="UP001316189"/>
    </source>
</evidence>
<evidence type="ECO:0000259" key="3">
    <source>
        <dbReference type="Pfam" id="PF00294"/>
    </source>
</evidence>
<gene>
    <name evidence="4" type="ORF">NP064_00440</name>
</gene>
<reference evidence="4 5" key="1">
    <citation type="submission" date="2022-07" db="EMBL/GenBank/DDBJ databases">
        <title>Novel species in genus cellulomonas.</title>
        <authorList>
            <person name="Ye L."/>
        </authorList>
    </citation>
    <scope>NUCLEOTIDE SEQUENCE [LARGE SCALE GENOMIC DNA]</scope>
    <source>
        <strain evidence="5">zg-Y338</strain>
    </source>
</reference>
<dbReference type="GO" id="GO:0016301">
    <property type="term" value="F:kinase activity"/>
    <property type="evidence" value="ECO:0007669"/>
    <property type="project" value="UniProtKB-KW"/>
</dbReference>
<keyword evidence="5" id="KW-1185">Reference proteome</keyword>
<sequence length="312" mass="32114">MAPRSADVGPTGGPGGVLVVGDVINDILVRPLAGVTADSDTRAEIVRSPGGSAANQACWLGRLGNQVTFVGRVGAFDHAFHTDFLAGFGVHARLTVDPSAETGTIVVMVDPEGRRTMLVDRAANLNLTADDVPAELIGAASMLHLTGYSYFELGVRGAAMTLTDRARALGTPVSVDPSSVAFLREVGPDQFLRWTAGAQLCFPNRDEAEALTGTSDPMLGAARLTEHYGTAVVTLDGDGCVVASAGSDPVHVPADRVPAVDTTGAGDAFCAGFLDHWSREQEPVAAARAGARVAREAVAKMGARPSATDPGA</sequence>
<evidence type="ECO:0000313" key="4">
    <source>
        <dbReference type="EMBL" id="UUI75435.1"/>
    </source>
</evidence>
<name>A0ABY5L0G1_9CELL</name>
<dbReference type="PANTHER" id="PTHR10584">
    <property type="entry name" value="SUGAR KINASE"/>
    <property type="match status" value="1"/>
</dbReference>
<accession>A0ABY5L0G1</accession>
<keyword evidence="1" id="KW-0808">Transferase</keyword>
<dbReference type="PROSITE" id="PS00584">
    <property type="entry name" value="PFKB_KINASES_2"/>
    <property type="match status" value="1"/>
</dbReference>
<dbReference type="Proteomes" id="UP001316189">
    <property type="component" value="Chromosome"/>
</dbReference>
<dbReference type="SUPFAM" id="SSF53613">
    <property type="entry name" value="Ribokinase-like"/>
    <property type="match status" value="1"/>
</dbReference>
<protein>
    <submittedName>
        <fullName evidence="4">PfkB family carbohydrate kinase</fullName>
    </submittedName>
</protein>
<proteinExistence type="predicted"/>
<dbReference type="InterPro" id="IPR002173">
    <property type="entry name" value="Carboh/pur_kinase_PfkB_CS"/>
</dbReference>
<dbReference type="Pfam" id="PF00294">
    <property type="entry name" value="PfkB"/>
    <property type="match status" value="1"/>
</dbReference>
<dbReference type="Gene3D" id="3.40.1190.20">
    <property type="match status" value="1"/>
</dbReference>
<dbReference type="PROSITE" id="PS00583">
    <property type="entry name" value="PFKB_KINASES_1"/>
    <property type="match status" value="1"/>
</dbReference>
<dbReference type="PANTHER" id="PTHR10584:SF167">
    <property type="entry name" value="PFKB DOMAIN PROTEIN"/>
    <property type="match status" value="1"/>
</dbReference>
<evidence type="ECO:0000256" key="2">
    <source>
        <dbReference type="ARBA" id="ARBA00022777"/>
    </source>
</evidence>
<dbReference type="InterPro" id="IPR029056">
    <property type="entry name" value="Ribokinase-like"/>
</dbReference>
<dbReference type="EMBL" id="CP101988">
    <property type="protein sequence ID" value="UUI75435.1"/>
    <property type="molecule type" value="Genomic_DNA"/>
</dbReference>
<organism evidence="4 5">
    <name type="scientific">Cellulomonas chengniuliangii</name>
    <dbReference type="NCBI Taxonomy" id="2968084"/>
    <lineage>
        <taxon>Bacteria</taxon>
        <taxon>Bacillati</taxon>
        <taxon>Actinomycetota</taxon>
        <taxon>Actinomycetes</taxon>
        <taxon>Micrococcales</taxon>
        <taxon>Cellulomonadaceae</taxon>
        <taxon>Cellulomonas</taxon>
    </lineage>
</organism>
<feature type="domain" description="Carbohydrate kinase PfkB" evidence="3">
    <location>
        <begin position="17"/>
        <end position="307"/>
    </location>
</feature>
<dbReference type="RefSeq" id="WP_256813725.1">
    <property type="nucleotide sequence ID" value="NZ_CP101988.1"/>
</dbReference>